<dbReference type="SMART" id="SM00448">
    <property type="entry name" value="REC"/>
    <property type="match status" value="1"/>
</dbReference>
<feature type="modified residue" description="4-aspartylphosphate" evidence="4">
    <location>
        <position position="720"/>
    </location>
</feature>
<dbReference type="InterPro" id="IPR036890">
    <property type="entry name" value="HATPase_C_sf"/>
</dbReference>
<dbReference type="CDD" id="cd16922">
    <property type="entry name" value="HATPase_EvgS-ArcB-TorS-like"/>
    <property type="match status" value="1"/>
</dbReference>
<dbReference type="GO" id="GO:0000155">
    <property type="term" value="F:phosphorelay sensor kinase activity"/>
    <property type="evidence" value="ECO:0007669"/>
    <property type="project" value="InterPro"/>
</dbReference>
<feature type="domain" description="Histidine kinase" evidence="7">
    <location>
        <begin position="425"/>
        <end position="646"/>
    </location>
</feature>
<evidence type="ECO:0000256" key="6">
    <source>
        <dbReference type="SAM" id="SignalP"/>
    </source>
</evidence>
<name>A0A385Z6R4_9PSED</name>
<dbReference type="Gene3D" id="3.30.565.10">
    <property type="entry name" value="Histidine kinase-like ATPase, C-terminal domain"/>
    <property type="match status" value="1"/>
</dbReference>
<dbReference type="SMART" id="SM00387">
    <property type="entry name" value="HATPase_c"/>
    <property type="match status" value="1"/>
</dbReference>
<dbReference type="Gene3D" id="1.10.287.130">
    <property type="match status" value="1"/>
</dbReference>
<feature type="signal peptide" evidence="6">
    <location>
        <begin position="1"/>
        <end position="18"/>
    </location>
</feature>
<reference evidence="10" key="1">
    <citation type="submission" date="2018-09" db="EMBL/GenBank/DDBJ databases">
        <authorList>
            <person name="Zhu H."/>
        </authorList>
    </citation>
    <scope>NUCLEOTIDE SEQUENCE [LARGE SCALE GENOMIC DNA]</scope>
    <source>
        <strain evidence="10">K2W31S-8</strain>
    </source>
</reference>
<feature type="transmembrane region" description="Helical" evidence="5">
    <location>
        <begin position="183"/>
        <end position="205"/>
    </location>
</feature>
<dbReference type="InterPro" id="IPR001789">
    <property type="entry name" value="Sig_transdc_resp-reg_receiver"/>
</dbReference>
<dbReference type="OrthoDB" id="9797243at2"/>
<evidence type="ECO:0000259" key="8">
    <source>
        <dbReference type="PROSITE" id="PS50110"/>
    </source>
</evidence>
<dbReference type="InterPro" id="IPR011006">
    <property type="entry name" value="CheY-like_superfamily"/>
</dbReference>
<evidence type="ECO:0000313" key="9">
    <source>
        <dbReference type="EMBL" id="AYC34401.1"/>
    </source>
</evidence>
<keyword evidence="6" id="KW-0732">Signal</keyword>
<organism evidence="9 10">
    <name type="scientific">Pseudomonas cavernae</name>
    <dbReference type="NCBI Taxonomy" id="2320867"/>
    <lineage>
        <taxon>Bacteria</taxon>
        <taxon>Pseudomonadati</taxon>
        <taxon>Pseudomonadota</taxon>
        <taxon>Gammaproteobacteria</taxon>
        <taxon>Pseudomonadales</taxon>
        <taxon>Pseudomonadaceae</taxon>
        <taxon>Pseudomonas</taxon>
    </lineage>
</organism>
<dbReference type="KEGG" id="pcav:D3880_19410"/>
<dbReference type="InterPro" id="IPR004358">
    <property type="entry name" value="Sig_transdc_His_kin-like_C"/>
</dbReference>
<feature type="chain" id="PRO_5017341933" description="histidine kinase" evidence="6">
    <location>
        <begin position="19"/>
        <end position="801"/>
    </location>
</feature>
<dbReference type="RefSeq" id="WP_119895054.1">
    <property type="nucleotide sequence ID" value="NZ_CP032419.1"/>
</dbReference>
<evidence type="ECO:0000256" key="2">
    <source>
        <dbReference type="ARBA" id="ARBA00012438"/>
    </source>
</evidence>
<dbReference type="InterPro" id="IPR003661">
    <property type="entry name" value="HisK_dim/P_dom"/>
</dbReference>
<dbReference type="CDD" id="cd17546">
    <property type="entry name" value="REC_hyHK_CKI1_RcsC-like"/>
    <property type="match status" value="1"/>
</dbReference>
<dbReference type="SUPFAM" id="SSF55874">
    <property type="entry name" value="ATPase domain of HSP90 chaperone/DNA topoisomerase II/histidine kinase"/>
    <property type="match status" value="1"/>
</dbReference>
<feature type="transmembrane region" description="Helical" evidence="5">
    <location>
        <begin position="280"/>
        <end position="300"/>
    </location>
</feature>
<dbReference type="InterPro" id="IPR011622">
    <property type="entry name" value="7TMR_DISM_rcpt_extracell_dom2"/>
</dbReference>
<keyword evidence="9" id="KW-0418">Kinase</keyword>
<dbReference type="PANTHER" id="PTHR45339">
    <property type="entry name" value="HYBRID SIGNAL TRANSDUCTION HISTIDINE KINASE J"/>
    <property type="match status" value="1"/>
</dbReference>
<comment type="catalytic activity">
    <reaction evidence="1">
        <text>ATP + protein L-histidine = ADP + protein N-phospho-L-histidine.</text>
        <dbReference type="EC" id="2.7.13.3"/>
    </reaction>
</comment>
<dbReference type="Proteomes" id="UP000265560">
    <property type="component" value="Chromosome"/>
</dbReference>
<dbReference type="InterPro" id="IPR011623">
    <property type="entry name" value="7TMR_DISM_rcpt_extracell_dom1"/>
</dbReference>
<dbReference type="SUPFAM" id="SSF47384">
    <property type="entry name" value="Homodimeric domain of signal transducing histidine kinase"/>
    <property type="match status" value="1"/>
</dbReference>
<dbReference type="Pfam" id="PF02518">
    <property type="entry name" value="HATPase_c"/>
    <property type="match status" value="1"/>
</dbReference>
<dbReference type="Pfam" id="PF07695">
    <property type="entry name" value="7TMR-DISM_7TM"/>
    <property type="match status" value="1"/>
</dbReference>
<dbReference type="PROSITE" id="PS50110">
    <property type="entry name" value="RESPONSE_REGULATORY"/>
    <property type="match status" value="1"/>
</dbReference>
<protein>
    <recommendedName>
        <fullName evidence="2">histidine kinase</fullName>
        <ecNumber evidence="2">2.7.13.3</ecNumber>
    </recommendedName>
</protein>
<dbReference type="Gene3D" id="2.60.40.2380">
    <property type="match status" value="1"/>
</dbReference>
<dbReference type="SUPFAM" id="SSF52172">
    <property type="entry name" value="CheY-like"/>
    <property type="match status" value="1"/>
</dbReference>
<feature type="transmembrane region" description="Helical" evidence="5">
    <location>
        <begin position="306"/>
        <end position="323"/>
    </location>
</feature>
<feature type="domain" description="Response regulatory" evidence="8">
    <location>
        <begin position="671"/>
        <end position="787"/>
    </location>
</feature>
<evidence type="ECO:0000256" key="1">
    <source>
        <dbReference type="ARBA" id="ARBA00000085"/>
    </source>
</evidence>
<dbReference type="Pfam" id="PF07696">
    <property type="entry name" value="7TMR-DISMED2"/>
    <property type="match status" value="1"/>
</dbReference>
<dbReference type="AlphaFoldDB" id="A0A385Z6R4"/>
<dbReference type="InterPro" id="IPR003594">
    <property type="entry name" value="HATPase_dom"/>
</dbReference>
<dbReference type="PRINTS" id="PR00344">
    <property type="entry name" value="BCTRLSENSOR"/>
</dbReference>
<dbReference type="Gene3D" id="3.40.50.2300">
    <property type="match status" value="1"/>
</dbReference>
<evidence type="ECO:0000259" key="7">
    <source>
        <dbReference type="PROSITE" id="PS50109"/>
    </source>
</evidence>
<proteinExistence type="predicted"/>
<dbReference type="EC" id="2.7.13.3" evidence="2"/>
<keyword evidence="3 4" id="KW-0597">Phosphoprotein</keyword>
<keyword evidence="9" id="KW-0808">Transferase</keyword>
<dbReference type="PANTHER" id="PTHR45339:SF5">
    <property type="entry name" value="HISTIDINE KINASE"/>
    <property type="match status" value="1"/>
</dbReference>
<dbReference type="SMART" id="SM00388">
    <property type="entry name" value="HisKA"/>
    <property type="match status" value="1"/>
</dbReference>
<gene>
    <name evidence="9" type="ORF">D3880_19410</name>
</gene>
<dbReference type="Pfam" id="PF00512">
    <property type="entry name" value="HisKA"/>
    <property type="match status" value="1"/>
</dbReference>
<evidence type="ECO:0000256" key="5">
    <source>
        <dbReference type="SAM" id="Phobius"/>
    </source>
</evidence>
<keyword evidence="5" id="KW-0812">Transmembrane</keyword>
<feature type="transmembrane region" description="Helical" evidence="5">
    <location>
        <begin position="248"/>
        <end position="268"/>
    </location>
</feature>
<feature type="transmembrane region" description="Helical" evidence="5">
    <location>
        <begin position="335"/>
        <end position="358"/>
    </location>
</feature>
<keyword evidence="5" id="KW-0472">Membrane</keyword>
<keyword evidence="10" id="KW-1185">Reference proteome</keyword>
<evidence type="ECO:0000313" key="10">
    <source>
        <dbReference type="Proteomes" id="UP000265560"/>
    </source>
</evidence>
<dbReference type="EMBL" id="CP032419">
    <property type="protein sequence ID" value="AYC34401.1"/>
    <property type="molecule type" value="Genomic_DNA"/>
</dbReference>
<evidence type="ECO:0000256" key="3">
    <source>
        <dbReference type="ARBA" id="ARBA00022553"/>
    </source>
</evidence>
<evidence type="ECO:0000256" key="4">
    <source>
        <dbReference type="PROSITE-ProRule" id="PRU00169"/>
    </source>
</evidence>
<dbReference type="CDD" id="cd00082">
    <property type="entry name" value="HisKA"/>
    <property type="match status" value="1"/>
</dbReference>
<dbReference type="InterPro" id="IPR005467">
    <property type="entry name" value="His_kinase_dom"/>
</dbReference>
<dbReference type="PROSITE" id="PS50109">
    <property type="entry name" value="HIS_KIN"/>
    <property type="match status" value="1"/>
</dbReference>
<dbReference type="Pfam" id="PF00072">
    <property type="entry name" value="Response_reg"/>
    <property type="match status" value="1"/>
</dbReference>
<dbReference type="InterPro" id="IPR036097">
    <property type="entry name" value="HisK_dim/P_sf"/>
</dbReference>
<accession>A0A385Z6R4</accession>
<feature type="transmembrane region" description="Helical" evidence="5">
    <location>
        <begin position="212"/>
        <end position="228"/>
    </location>
</feature>
<sequence>MRYSLFLFLCLLASLAGAVEFDEHTRQLPLGRHMEVFEDVRGDASIDEILSPALQGSFRRFDRDVLNAGYSRSVFWLRLDLDYRPQAARGQQAWLLELAYPPLDHLDLYLADGRGGFQLAQRTGDAHPFTSRQIRQNNYLFELDLQPGQPQRLYLRLKSQGSIQAPLSLWSPTAYLEAQPGRIYVLGIIYGVLLVMLIYNLFIYLSVRDTSYLYYILYIASFGLYQVSVNGAGIEYFWPNSPWWANAATPFLIGSAALFGCQFARSFLHTAEHSPWIDRSLLGMMALGALAMLLALTASYGFSLRWATYVALLFTVVIFAAAFSAWRRNMRVARYFIIAWSAFLLGGIVNTLMVLGYLPNMFLTMYASQIGSAIEVGLLSLALADRINAMKEERARILYESGRKLEALNQELANSNRLKDEFLATVTHELRTPMNGVIGSLELMQTVALDAELAQYQNTAASSARDMMRMVNDILTLTELQAGKLYPRREPFSLRGLCDGLHGQFNPRAEAKGLSFSLELGDSLPDTLEGDAGKLAQCLGYLLDNAIKFTSTGGVCLRVRRAVVERGSLPLCVEVIDSGIGFSVPADGSLYRRFQQLDGSMTRAYGGLGVGLAICRQLVDLLGGTLSHQSMPGQGSCFQLCVPLSLPAQTAVASTPKHAAGTPGRHPEQCTVLVVEDNAINQLVTRGMLLKLGYRVRYADNGAEALELLRREAVDAVLLDCQMPVMDGFATCRALRALPGCAELPVLAITAHSHSGDRERCLAAGMSDYLAKPVKFEALQTLLQAWLLGQPAGSPPPGVQA</sequence>
<keyword evidence="5" id="KW-1133">Transmembrane helix</keyword>